<keyword evidence="4" id="KW-1185">Reference proteome</keyword>
<dbReference type="EMBL" id="JAGGKX010000002">
    <property type="protein sequence ID" value="MBP1968345.1"/>
    <property type="molecule type" value="Genomic_DNA"/>
</dbReference>
<evidence type="ECO:0000313" key="4">
    <source>
        <dbReference type="Proteomes" id="UP001519345"/>
    </source>
</evidence>
<evidence type="ECO:0000259" key="2">
    <source>
        <dbReference type="PROSITE" id="PS50943"/>
    </source>
</evidence>
<proteinExistence type="predicted"/>
<sequence>MENKLKFYRNKHSYSQEELAIKLSVSRQTILSIEKGRYNPSLPLALIIAKTFNTSVESIFSLDEKELKDFFNK</sequence>
<dbReference type="SMART" id="SM00530">
    <property type="entry name" value="HTH_XRE"/>
    <property type="match status" value="1"/>
</dbReference>
<dbReference type="PANTHER" id="PTHR46558">
    <property type="entry name" value="TRACRIPTIONAL REGULATORY PROTEIN-RELATED-RELATED"/>
    <property type="match status" value="1"/>
</dbReference>
<evidence type="ECO:0000313" key="3">
    <source>
        <dbReference type="EMBL" id="MBP1968345.1"/>
    </source>
</evidence>
<dbReference type="SUPFAM" id="SSF47413">
    <property type="entry name" value="lambda repressor-like DNA-binding domains"/>
    <property type="match status" value="1"/>
</dbReference>
<reference evidence="3 4" key="1">
    <citation type="submission" date="2021-03" db="EMBL/GenBank/DDBJ databases">
        <title>Genomic Encyclopedia of Type Strains, Phase IV (KMG-IV): sequencing the most valuable type-strain genomes for metagenomic binning, comparative biology and taxonomic classification.</title>
        <authorList>
            <person name="Goeker M."/>
        </authorList>
    </citation>
    <scope>NUCLEOTIDE SEQUENCE [LARGE SCALE GENOMIC DNA]</scope>
    <source>
        <strain evidence="3 4">DSM 25609</strain>
    </source>
</reference>
<dbReference type="Pfam" id="PF01381">
    <property type="entry name" value="HTH_3"/>
    <property type="match status" value="1"/>
</dbReference>
<dbReference type="InterPro" id="IPR001387">
    <property type="entry name" value="Cro/C1-type_HTH"/>
</dbReference>
<organism evidence="3 4">
    <name type="scientific">Virgibacillus natechei</name>
    <dbReference type="NCBI Taxonomy" id="1216297"/>
    <lineage>
        <taxon>Bacteria</taxon>
        <taxon>Bacillati</taxon>
        <taxon>Bacillota</taxon>
        <taxon>Bacilli</taxon>
        <taxon>Bacillales</taxon>
        <taxon>Bacillaceae</taxon>
        <taxon>Virgibacillus</taxon>
    </lineage>
</organism>
<dbReference type="PROSITE" id="PS50943">
    <property type="entry name" value="HTH_CROC1"/>
    <property type="match status" value="1"/>
</dbReference>
<dbReference type="Gene3D" id="1.10.260.40">
    <property type="entry name" value="lambda repressor-like DNA-binding domains"/>
    <property type="match status" value="1"/>
</dbReference>
<feature type="domain" description="HTH cro/C1-type" evidence="2">
    <location>
        <begin position="5"/>
        <end position="59"/>
    </location>
</feature>
<dbReference type="RefSeq" id="WP_209461589.1">
    <property type="nucleotide sequence ID" value="NZ_CP110224.1"/>
</dbReference>
<gene>
    <name evidence="3" type="ORF">J2Z83_000437</name>
</gene>
<keyword evidence="1" id="KW-0238">DNA-binding</keyword>
<dbReference type="CDD" id="cd00093">
    <property type="entry name" value="HTH_XRE"/>
    <property type="match status" value="1"/>
</dbReference>
<comment type="caution">
    <text evidence="3">The sequence shown here is derived from an EMBL/GenBank/DDBJ whole genome shotgun (WGS) entry which is preliminary data.</text>
</comment>
<dbReference type="InterPro" id="IPR010982">
    <property type="entry name" value="Lambda_DNA-bd_dom_sf"/>
</dbReference>
<evidence type="ECO:0000256" key="1">
    <source>
        <dbReference type="ARBA" id="ARBA00023125"/>
    </source>
</evidence>
<dbReference type="Proteomes" id="UP001519345">
    <property type="component" value="Unassembled WGS sequence"/>
</dbReference>
<dbReference type="PANTHER" id="PTHR46558:SF4">
    <property type="entry name" value="DNA-BIDING PHAGE PROTEIN"/>
    <property type="match status" value="1"/>
</dbReference>
<protein>
    <submittedName>
        <fullName evidence="3">Transcriptional regulator</fullName>
    </submittedName>
</protein>
<name>A0ABS4ICH4_9BACI</name>
<accession>A0ABS4ICH4</accession>